<organism evidence="13 14">
    <name type="scientific">Raoultella terrigena</name>
    <name type="common">Klebsiella terrigena</name>
    <dbReference type="NCBI Taxonomy" id="577"/>
    <lineage>
        <taxon>Bacteria</taxon>
        <taxon>Pseudomonadati</taxon>
        <taxon>Pseudomonadota</taxon>
        <taxon>Gammaproteobacteria</taxon>
        <taxon>Enterobacterales</taxon>
        <taxon>Enterobacteriaceae</taxon>
        <taxon>Klebsiella/Raoultella group</taxon>
        <taxon>Raoultella</taxon>
    </lineage>
</organism>
<evidence type="ECO:0000256" key="4">
    <source>
        <dbReference type="ARBA" id="ARBA00022432"/>
    </source>
</evidence>
<dbReference type="GO" id="GO:0006094">
    <property type="term" value="P:gluconeogenesis"/>
    <property type="evidence" value="ECO:0007669"/>
    <property type="project" value="UniProtKB-KW"/>
</dbReference>
<dbReference type="EC" id="4.3.1.17" evidence="3"/>
<evidence type="ECO:0000256" key="11">
    <source>
        <dbReference type="SAM" id="MobiDB-lite"/>
    </source>
</evidence>
<comment type="similarity">
    <text evidence="2">Belongs to the iron-sulfur dependent L-serine dehydratase family.</text>
</comment>
<evidence type="ECO:0000256" key="6">
    <source>
        <dbReference type="ARBA" id="ARBA00022723"/>
    </source>
</evidence>
<keyword evidence="8" id="KW-0411">Iron-sulfur</keyword>
<dbReference type="Proteomes" id="UP000267630">
    <property type="component" value="Chromosome 3"/>
</dbReference>
<comment type="cofactor">
    <cofactor evidence="1">
        <name>[4Fe-4S] cluster</name>
        <dbReference type="ChEBI" id="CHEBI:49883"/>
    </cofactor>
</comment>
<proteinExistence type="inferred from homology"/>
<gene>
    <name evidence="13" type="primary">sdaB_1</name>
    <name evidence="13" type="ORF">NCTC9997_01376</name>
</gene>
<dbReference type="EMBL" id="LR134253">
    <property type="protein sequence ID" value="VED47190.1"/>
    <property type="molecule type" value="Genomic_DNA"/>
</dbReference>
<evidence type="ECO:0000313" key="14">
    <source>
        <dbReference type="Proteomes" id="UP000267630"/>
    </source>
</evidence>
<keyword evidence="7" id="KW-0408">Iron</keyword>
<evidence type="ECO:0000256" key="1">
    <source>
        <dbReference type="ARBA" id="ARBA00001966"/>
    </source>
</evidence>
<sequence length="103" mass="11218">MAVVDWINMFALAVNEENAAGGRVVTAPTNGACGIVPAVLAYYDKFIRKVNANSLARYLLVTSAIGSLYKMNALDFRRRSGLPGRSRRRLFNGGGRLNRTAGR</sequence>
<dbReference type="AlphaFoldDB" id="A0A7Z8Z6U4"/>
<evidence type="ECO:0000256" key="3">
    <source>
        <dbReference type="ARBA" id="ARBA00012093"/>
    </source>
</evidence>
<evidence type="ECO:0000256" key="7">
    <source>
        <dbReference type="ARBA" id="ARBA00023004"/>
    </source>
</evidence>
<evidence type="ECO:0000256" key="5">
    <source>
        <dbReference type="ARBA" id="ARBA00022485"/>
    </source>
</evidence>
<evidence type="ECO:0000259" key="12">
    <source>
        <dbReference type="Pfam" id="PF03313"/>
    </source>
</evidence>
<dbReference type="InterPro" id="IPR005130">
    <property type="entry name" value="Ser_deHydtase-like_asu"/>
</dbReference>
<keyword evidence="5" id="KW-0004">4Fe-4S</keyword>
<evidence type="ECO:0000256" key="2">
    <source>
        <dbReference type="ARBA" id="ARBA00008636"/>
    </source>
</evidence>
<evidence type="ECO:0000256" key="10">
    <source>
        <dbReference type="ARBA" id="ARBA00049406"/>
    </source>
</evidence>
<dbReference type="PANTHER" id="PTHR30182:SF14">
    <property type="entry name" value="L-SERINE DEHYDRATASE 2"/>
    <property type="match status" value="1"/>
</dbReference>
<keyword evidence="6" id="KW-0479">Metal-binding</keyword>
<comment type="catalytic activity">
    <reaction evidence="10">
        <text>L-serine = pyruvate + NH4(+)</text>
        <dbReference type="Rhea" id="RHEA:19169"/>
        <dbReference type="ChEBI" id="CHEBI:15361"/>
        <dbReference type="ChEBI" id="CHEBI:28938"/>
        <dbReference type="ChEBI" id="CHEBI:33384"/>
        <dbReference type="EC" id="4.3.1.17"/>
    </reaction>
</comment>
<dbReference type="GO" id="GO:0046872">
    <property type="term" value="F:metal ion binding"/>
    <property type="evidence" value="ECO:0007669"/>
    <property type="project" value="UniProtKB-KW"/>
</dbReference>
<dbReference type="InterPro" id="IPR051318">
    <property type="entry name" value="Fe-S_L-Ser"/>
</dbReference>
<dbReference type="Pfam" id="PF03313">
    <property type="entry name" value="SDH_alpha"/>
    <property type="match status" value="1"/>
</dbReference>
<protein>
    <recommendedName>
        <fullName evidence="3">L-serine ammonia-lyase</fullName>
        <ecNumber evidence="3">4.3.1.17</ecNumber>
    </recommendedName>
</protein>
<keyword evidence="9 13" id="KW-0456">Lyase</keyword>
<reference evidence="13 14" key="1">
    <citation type="submission" date="2018-12" db="EMBL/GenBank/DDBJ databases">
        <authorList>
            <consortium name="Pathogen Informatics"/>
        </authorList>
    </citation>
    <scope>NUCLEOTIDE SEQUENCE [LARGE SCALE GENOMIC DNA]</scope>
    <source>
        <strain evidence="13 14">NCTC9997</strain>
    </source>
</reference>
<dbReference type="GO" id="GO:0003941">
    <property type="term" value="F:L-serine ammonia-lyase activity"/>
    <property type="evidence" value="ECO:0007669"/>
    <property type="project" value="UniProtKB-EC"/>
</dbReference>
<feature type="region of interest" description="Disordered" evidence="11">
    <location>
        <begin position="83"/>
        <end position="103"/>
    </location>
</feature>
<keyword evidence="14" id="KW-1185">Reference proteome</keyword>
<evidence type="ECO:0000256" key="8">
    <source>
        <dbReference type="ARBA" id="ARBA00023014"/>
    </source>
</evidence>
<keyword evidence="4" id="KW-0312">Gluconeogenesis</keyword>
<name>A0A7Z8Z6U4_RAOTE</name>
<accession>A0A7Z8Z6U4</accession>
<dbReference type="PANTHER" id="PTHR30182">
    <property type="entry name" value="L-SERINE DEHYDRATASE"/>
    <property type="match status" value="1"/>
</dbReference>
<evidence type="ECO:0000313" key="13">
    <source>
        <dbReference type="EMBL" id="VED47190.1"/>
    </source>
</evidence>
<feature type="domain" description="Serine dehydratase-like alpha subunit" evidence="12">
    <location>
        <begin position="4"/>
        <end position="73"/>
    </location>
</feature>
<dbReference type="GO" id="GO:0051539">
    <property type="term" value="F:4 iron, 4 sulfur cluster binding"/>
    <property type="evidence" value="ECO:0007669"/>
    <property type="project" value="UniProtKB-KW"/>
</dbReference>
<evidence type="ECO:0000256" key="9">
    <source>
        <dbReference type="ARBA" id="ARBA00023239"/>
    </source>
</evidence>